<comment type="caution">
    <text evidence="2">The sequence shown here is derived from an EMBL/GenBank/DDBJ whole genome shotgun (WGS) entry which is preliminary data.</text>
</comment>
<dbReference type="Pfam" id="PF11871">
    <property type="entry name" value="DUF3391"/>
    <property type="match status" value="1"/>
</dbReference>
<dbReference type="SMART" id="SM00471">
    <property type="entry name" value="HDc"/>
    <property type="match status" value="1"/>
</dbReference>
<dbReference type="PANTHER" id="PTHR43155">
    <property type="entry name" value="CYCLIC DI-GMP PHOSPHODIESTERASE PA4108-RELATED"/>
    <property type="match status" value="1"/>
</dbReference>
<dbReference type="InterPro" id="IPR021812">
    <property type="entry name" value="DUF3391"/>
</dbReference>
<reference evidence="2 3" key="1">
    <citation type="submission" date="2013-09" db="EMBL/GenBank/DDBJ databases">
        <title>Genome sequencing of Arenimonas composti.</title>
        <authorList>
            <person name="Chen F."/>
            <person name="Wang G."/>
        </authorList>
    </citation>
    <scope>NUCLEOTIDE SEQUENCE [LARGE SCALE GENOMIC DNA]</scope>
    <source>
        <strain evidence="2 3">TR7-09</strain>
    </source>
</reference>
<dbReference type="AlphaFoldDB" id="A0A091BWA7"/>
<dbReference type="PANTHER" id="PTHR43155:SF2">
    <property type="entry name" value="CYCLIC DI-GMP PHOSPHODIESTERASE PA4108"/>
    <property type="match status" value="1"/>
</dbReference>
<organism evidence="2 3">
    <name type="scientific">Arenimonas composti TR7-09 = DSM 18010</name>
    <dbReference type="NCBI Taxonomy" id="1121013"/>
    <lineage>
        <taxon>Bacteria</taxon>
        <taxon>Pseudomonadati</taxon>
        <taxon>Pseudomonadota</taxon>
        <taxon>Gammaproteobacteria</taxon>
        <taxon>Lysobacterales</taxon>
        <taxon>Lysobacteraceae</taxon>
        <taxon>Arenimonas</taxon>
    </lineage>
</organism>
<dbReference type="PROSITE" id="PS51832">
    <property type="entry name" value="HD_GYP"/>
    <property type="match status" value="1"/>
</dbReference>
<accession>A0A091BWA7</accession>
<evidence type="ECO:0000313" key="2">
    <source>
        <dbReference type="EMBL" id="KFN48635.1"/>
    </source>
</evidence>
<name>A0A091BWA7_9GAMM</name>
<dbReference type="SUPFAM" id="SSF109604">
    <property type="entry name" value="HD-domain/PDEase-like"/>
    <property type="match status" value="1"/>
</dbReference>
<sequence length="388" mass="42538">MFVSRLDRDWVGTPFPFQGFFIETDAQLELLAAWCTSVFVDVERGPGPDPQAVEALETGPSGLPRGGKPWVDTADLLEELPRALAVRDEVHALASRLIGDVREGRQLSGAEVREAMEHMVGSLLRNADAMFWLVGLMKRDDYAYSHAVNCSALATALGRQLALPREVLVELATGGLLLDIGKARVPETLFNHHRPLSTEGRRRIQSHVEEGLRTIEAAGIGGTWVREMIAGHHERHDGGGYPRGQKGLEIPLAGRIGALADTYDALTSSRPHKRAVSRHEALQTIYRAGNQLFQGELVEQFMQALGVYPTGSLVELSTGQVGIVMAQNQARRLRPRVMLLLTADKERYQPFRDVDLMTVADERGGPVTIVAALEPGAYGLNPSDLYLT</sequence>
<evidence type="ECO:0000259" key="1">
    <source>
        <dbReference type="PROSITE" id="PS51832"/>
    </source>
</evidence>
<dbReference type="Gene3D" id="1.10.3210.10">
    <property type="entry name" value="Hypothetical protein af1432"/>
    <property type="match status" value="1"/>
</dbReference>
<dbReference type="InterPro" id="IPR003607">
    <property type="entry name" value="HD/PDEase_dom"/>
</dbReference>
<evidence type="ECO:0000313" key="3">
    <source>
        <dbReference type="Proteomes" id="UP000029391"/>
    </source>
</evidence>
<dbReference type="EMBL" id="AWXU01000051">
    <property type="protein sequence ID" value="KFN48635.1"/>
    <property type="molecule type" value="Genomic_DNA"/>
</dbReference>
<gene>
    <name evidence="2" type="ORF">P873_14140</name>
</gene>
<dbReference type="STRING" id="1121013.GCA_000426365_02041"/>
<dbReference type="eggNOG" id="COG2206">
    <property type="taxonomic scope" value="Bacteria"/>
</dbReference>
<keyword evidence="3" id="KW-1185">Reference proteome</keyword>
<proteinExistence type="predicted"/>
<protein>
    <recommendedName>
        <fullName evidence="1">HD-GYP domain-containing protein</fullName>
    </recommendedName>
</protein>
<feature type="domain" description="HD-GYP" evidence="1">
    <location>
        <begin position="121"/>
        <end position="317"/>
    </location>
</feature>
<dbReference type="GO" id="GO:0008081">
    <property type="term" value="F:phosphoric diester hydrolase activity"/>
    <property type="evidence" value="ECO:0007669"/>
    <property type="project" value="UniProtKB-ARBA"/>
</dbReference>
<dbReference type="Proteomes" id="UP000029391">
    <property type="component" value="Unassembled WGS sequence"/>
</dbReference>
<dbReference type="Pfam" id="PF13487">
    <property type="entry name" value="HD_5"/>
    <property type="match status" value="1"/>
</dbReference>
<dbReference type="InterPro" id="IPR037522">
    <property type="entry name" value="HD_GYP_dom"/>
</dbReference>
<dbReference type="CDD" id="cd00077">
    <property type="entry name" value="HDc"/>
    <property type="match status" value="1"/>
</dbReference>